<evidence type="ECO:0000313" key="1">
    <source>
        <dbReference type="EMBL" id="MFC6635756.1"/>
    </source>
</evidence>
<reference evidence="2" key="1">
    <citation type="journal article" date="2019" name="Int. J. Syst. Evol. Microbiol.">
        <title>The Global Catalogue of Microorganisms (GCM) 10K type strain sequencing project: providing services to taxonomists for standard genome sequencing and annotation.</title>
        <authorList>
            <consortium name="The Broad Institute Genomics Platform"/>
            <consortium name="The Broad Institute Genome Sequencing Center for Infectious Disease"/>
            <person name="Wu L."/>
            <person name="Ma J."/>
        </authorList>
    </citation>
    <scope>NUCLEOTIDE SEQUENCE [LARGE SCALE GENOMIC DNA]</scope>
    <source>
        <strain evidence="2">CGMCC 1.13718</strain>
    </source>
</reference>
<organism evidence="1 2">
    <name type="scientific">Microbulbifer taiwanensis</name>
    <dbReference type="NCBI Taxonomy" id="986746"/>
    <lineage>
        <taxon>Bacteria</taxon>
        <taxon>Pseudomonadati</taxon>
        <taxon>Pseudomonadota</taxon>
        <taxon>Gammaproteobacteria</taxon>
        <taxon>Cellvibrionales</taxon>
        <taxon>Microbulbiferaceae</taxon>
        <taxon>Microbulbifer</taxon>
    </lineage>
</organism>
<dbReference type="EMBL" id="JBHSVR010000001">
    <property type="protein sequence ID" value="MFC6635756.1"/>
    <property type="molecule type" value="Genomic_DNA"/>
</dbReference>
<keyword evidence="2" id="KW-1185">Reference proteome</keyword>
<dbReference type="RefSeq" id="WP_377484394.1">
    <property type="nucleotide sequence ID" value="NZ_JACZFR010000072.1"/>
</dbReference>
<name>A0ABW1YT71_9GAMM</name>
<gene>
    <name evidence="1" type="ORF">ACFQBM_21005</name>
</gene>
<sequence length="31" mass="3689">MSVRNVAGQIENALYQRESDLYRSMTYLKDH</sequence>
<evidence type="ECO:0000313" key="2">
    <source>
        <dbReference type="Proteomes" id="UP001596425"/>
    </source>
</evidence>
<proteinExistence type="predicted"/>
<dbReference type="Proteomes" id="UP001596425">
    <property type="component" value="Unassembled WGS sequence"/>
</dbReference>
<comment type="caution">
    <text evidence="1">The sequence shown here is derived from an EMBL/GenBank/DDBJ whole genome shotgun (WGS) entry which is preliminary data.</text>
</comment>
<protein>
    <submittedName>
        <fullName evidence="1">Uncharacterized protein</fullName>
    </submittedName>
</protein>
<accession>A0ABW1YT71</accession>